<evidence type="ECO:0000256" key="3">
    <source>
        <dbReference type="RuleBase" id="RU000363"/>
    </source>
</evidence>
<proteinExistence type="inferred from homology"/>
<evidence type="ECO:0000313" key="6">
    <source>
        <dbReference type="Proteomes" id="UP000606600"/>
    </source>
</evidence>
<organism evidence="5 6">
    <name type="scientific">Mucilaginibacter pankratovii</name>
    <dbReference type="NCBI Taxonomy" id="2772110"/>
    <lineage>
        <taxon>Bacteria</taxon>
        <taxon>Pseudomonadati</taxon>
        <taxon>Bacteroidota</taxon>
        <taxon>Sphingobacteriia</taxon>
        <taxon>Sphingobacteriales</taxon>
        <taxon>Sphingobacteriaceae</taxon>
        <taxon>Mucilaginibacter</taxon>
    </lineage>
</organism>
<keyword evidence="6" id="KW-1185">Reference proteome</keyword>
<protein>
    <submittedName>
        <fullName evidence="5">SDR family NAD(P)-dependent oxidoreductase</fullName>
    </submittedName>
</protein>
<sequence>MKITNKTVLITGGGSGIGFEIAKQLIEQGNKVIITGRSADRLKEAATLLSGADTFAFDVTSAADTDNLVAYLAENHPTLDVLINNAGQAFYYNLATEENTYEKASAEMLTNFTAILRLTDKLLPVLKAQPEAAIVNVSSILGLAPHYTIPTYSASKAALHAYTQSLRYSLQQKGSTVKVFELMPPLVNTEFSKEIGGENGIPASQVATELLQAFETDTYEIHVGGTADFYNGFFTKSEAAFAALNSKGE</sequence>
<comment type="caution">
    <text evidence="5">The sequence shown here is derived from an EMBL/GenBank/DDBJ whole genome shotgun (WGS) entry which is preliminary data.</text>
</comment>
<dbReference type="Gene3D" id="3.40.50.720">
    <property type="entry name" value="NAD(P)-binding Rossmann-like Domain"/>
    <property type="match status" value="1"/>
</dbReference>
<dbReference type="InterPro" id="IPR002347">
    <property type="entry name" value="SDR_fam"/>
</dbReference>
<dbReference type="InterPro" id="IPR036291">
    <property type="entry name" value="NAD(P)-bd_dom_sf"/>
</dbReference>
<evidence type="ECO:0000256" key="2">
    <source>
        <dbReference type="ARBA" id="ARBA00023002"/>
    </source>
</evidence>
<dbReference type="InterPro" id="IPR057326">
    <property type="entry name" value="KR_dom"/>
</dbReference>
<feature type="domain" description="Ketoreductase" evidence="4">
    <location>
        <begin position="6"/>
        <end position="183"/>
    </location>
</feature>
<dbReference type="PANTHER" id="PTHR44196:SF1">
    <property type="entry name" value="DEHYDROGENASE_REDUCTASE SDR FAMILY MEMBER 7B"/>
    <property type="match status" value="1"/>
</dbReference>
<dbReference type="Pfam" id="PF00106">
    <property type="entry name" value="adh_short"/>
    <property type="match status" value="1"/>
</dbReference>
<comment type="similarity">
    <text evidence="1 3">Belongs to the short-chain dehydrogenases/reductases (SDR) family.</text>
</comment>
<keyword evidence="2" id="KW-0560">Oxidoreductase</keyword>
<dbReference type="PANTHER" id="PTHR44196">
    <property type="entry name" value="DEHYDROGENASE/REDUCTASE SDR FAMILY MEMBER 7B"/>
    <property type="match status" value="1"/>
</dbReference>
<dbReference type="SMART" id="SM00822">
    <property type="entry name" value="PKS_KR"/>
    <property type="match status" value="1"/>
</dbReference>
<dbReference type="PRINTS" id="PR00080">
    <property type="entry name" value="SDRFAMILY"/>
</dbReference>
<reference evidence="5 6" key="1">
    <citation type="submission" date="2020-09" db="EMBL/GenBank/DDBJ databases">
        <title>Novel species of Mucilaginibacter isolated from a glacier on the Tibetan Plateau.</title>
        <authorList>
            <person name="Liu Q."/>
            <person name="Xin Y.-H."/>
        </authorList>
    </citation>
    <scope>NUCLEOTIDE SEQUENCE [LARGE SCALE GENOMIC DNA]</scope>
    <source>
        <strain evidence="5 6">ZT4R22</strain>
    </source>
</reference>
<accession>A0ABR7WYX9</accession>
<dbReference type="Proteomes" id="UP000606600">
    <property type="component" value="Unassembled WGS sequence"/>
</dbReference>
<evidence type="ECO:0000259" key="4">
    <source>
        <dbReference type="SMART" id="SM00822"/>
    </source>
</evidence>
<dbReference type="PRINTS" id="PR00081">
    <property type="entry name" value="GDHRDH"/>
</dbReference>
<evidence type="ECO:0000313" key="5">
    <source>
        <dbReference type="EMBL" id="MBD1367481.1"/>
    </source>
</evidence>
<dbReference type="EMBL" id="JACWMY010000021">
    <property type="protein sequence ID" value="MBD1367481.1"/>
    <property type="molecule type" value="Genomic_DNA"/>
</dbReference>
<dbReference type="InterPro" id="IPR020904">
    <property type="entry name" value="Sc_DH/Rdtase_CS"/>
</dbReference>
<dbReference type="PROSITE" id="PS00061">
    <property type="entry name" value="ADH_SHORT"/>
    <property type="match status" value="1"/>
</dbReference>
<gene>
    <name evidence="5" type="ORF">IDJ77_26965</name>
</gene>
<name>A0ABR7WYX9_9SPHI</name>
<evidence type="ECO:0000256" key="1">
    <source>
        <dbReference type="ARBA" id="ARBA00006484"/>
    </source>
</evidence>
<dbReference type="SUPFAM" id="SSF51735">
    <property type="entry name" value="NAD(P)-binding Rossmann-fold domains"/>
    <property type="match status" value="1"/>
</dbReference>
<dbReference type="RefSeq" id="WP_191192114.1">
    <property type="nucleotide sequence ID" value="NZ_JACWMY010000021.1"/>
</dbReference>